<proteinExistence type="predicted"/>
<name>A0A4U1IWH8_9BACT</name>
<accession>A0A4U1IWH8</accession>
<dbReference type="RefSeq" id="WP_136934318.1">
    <property type="nucleotide sequence ID" value="NZ_SSMQ01000062.1"/>
</dbReference>
<dbReference type="AlphaFoldDB" id="A0A4U1IWH8"/>
<evidence type="ECO:0000313" key="1">
    <source>
        <dbReference type="EMBL" id="TKC98910.1"/>
    </source>
</evidence>
<sequence length="113" mass="11990">MRILSLSDLATADPSTGPQAIVFPFDCARASGPGDPAMLVGPAAMDLFVLALLTLVRRFGEPDVPTVRGPPPSMSTAPDLCSAAWDFDYHRVVLRVVPDPAGSGSFTVQFFRV</sequence>
<keyword evidence="2" id="KW-1185">Reference proteome</keyword>
<organism evidence="1 2">
    <name type="scientific">Polyangium fumosum</name>
    <dbReference type="NCBI Taxonomy" id="889272"/>
    <lineage>
        <taxon>Bacteria</taxon>
        <taxon>Pseudomonadati</taxon>
        <taxon>Myxococcota</taxon>
        <taxon>Polyangia</taxon>
        <taxon>Polyangiales</taxon>
        <taxon>Polyangiaceae</taxon>
        <taxon>Polyangium</taxon>
    </lineage>
</organism>
<protein>
    <submittedName>
        <fullName evidence="1">Uncharacterized protein</fullName>
    </submittedName>
</protein>
<dbReference type="Proteomes" id="UP000309215">
    <property type="component" value="Unassembled WGS sequence"/>
</dbReference>
<reference evidence="1 2" key="1">
    <citation type="submission" date="2019-04" db="EMBL/GenBank/DDBJ databases">
        <authorList>
            <person name="Li Y."/>
            <person name="Wang J."/>
        </authorList>
    </citation>
    <scope>NUCLEOTIDE SEQUENCE [LARGE SCALE GENOMIC DNA]</scope>
    <source>
        <strain evidence="1 2">DSM 14668</strain>
    </source>
</reference>
<gene>
    <name evidence="1" type="ORF">E8A74_39635</name>
</gene>
<evidence type="ECO:0000313" key="2">
    <source>
        <dbReference type="Proteomes" id="UP000309215"/>
    </source>
</evidence>
<comment type="caution">
    <text evidence="1">The sequence shown here is derived from an EMBL/GenBank/DDBJ whole genome shotgun (WGS) entry which is preliminary data.</text>
</comment>
<dbReference type="EMBL" id="SSMQ01000062">
    <property type="protein sequence ID" value="TKC98910.1"/>
    <property type="molecule type" value="Genomic_DNA"/>
</dbReference>